<dbReference type="InterPro" id="IPR043129">
    <property type="entry name" value="ATPase_NBD"/>
</dbReference>
<dbReference type="CDD" id="cd24079">
    <property type="entry name" value="ASKHA_NBD_PG1100-like"/>
    <property type="match status" value="1"/>
</dbReference>
<sequence>VEGGRFVSRFVSRGMNPYNVSADTMRREVEEVIVPNVKGAEVSGIFIYASGCSARPKQAEVEEWFRPFFPDADIEVEGDLLGAARAACGSTAAIAAILGTGSNSCLYDGSRIVENVPSLGYVLCDEGAGTNIGRLLLREYLRGRMPKELHEEFARRYPGDETDFLNRLYKEEAPNYYLASFACFAMENKSHQYIAAIIEDAFDSFFIHQVCHYTDYAKYDINIVGSIGYLAREEFERVAGRYGMRVGKVVKAPLDALVEYHLSLL</sequence>
<comment type="caution">
    <text evidence="1">The sequence shown here is derived from an EMBL/GenBank/DDBJ whole genome shotgun (WGS) entry which is preliminary data.</text>
</comment>
<evidence type="ECO:0000313" key="1">
    <source>
        <dbReference type="EMBL" id="HIW86657.1"/>
    </source>
</evidence>
<dbReference type="PANTHER" id="PTHR43190:SF3">
    <property type="entry name" value="N-ACETYL-D-GLUCOSAMINE KINASE"/>
    <property type="match status" value="1"/>
</dbReference>
<dbReference type="EMBL" id="DXGG01000002">
    <property type="protein sequence ID" value="HIW86657.1"/>
    <property type="molecule type" value="Genomic_DNA"/>
</dbReference>
<dbReference type="AlphaFoldDB" id="A0A9D1RFJ1"/>
<feature type="non-terminal residue" evidence="1">
    <location>
        <position position="1"/>
    </location>
</feature>
<organism evidence="1 2">
    <name type="scientific">Candidatus Onthomorpha intestinigallinarum</name>
    <dbReference type="NCBI Taxonomy" id="2840880"/>
    <lineage>
        <taxon>Bacteria</taxon>
        <taxon>Pseudomonadati</taxon>
        <taxon>Bacteroidota</taxon>
        <taxon>Bacteroidia</taxon>
        <taxon>Bacteroidales</taxon>
        <taxon>Candidatus Onthomorpha</taxon>
    </lineage>
</organism>
<dbReference type="SUPFAM" id="SSF53067">
    <property type="entry name" value="Actin-like ATPase domain"/>
    <property type="match status" value="2"/>
</dbReference>
<dbReference type="Gene3D" id="3.30.420.40">
    <property type="match status" value="2"/>
</dbReference>
<reference evidence="1" key="1">
    <citation type="journal article" date="2021" name="PeerJ">
        <title>Extensive microbial diversity within the chicken gut microbiome revealed by metagenomics and culture.</title>
        <authorList>
            <person name="Gilroy R."/>
            <person name="Ravi A."/>
            <person name="Getino M."/>
            <person name="Pursley I."/>
            <person name="Horton D.L."/>
            <person name="Alikhan N.F."/>
            <person name="Baker D."/>
            <person name="Gharbi K."/>
            <person name="Hall N."/>
            <person name="Watson M."/>
            <person name="Adriaenssens E.M."/>
            <person name="Foster-Nyarko E."/>
            <person name="Jarju S."/>
            <person name="Secka A."/>
            <person name="Antonio M."/>
            <person name="Oren A."/>
            <person name="Chaudhuri R.R."/>
            <person name="La Ragione R."/>
            <person name="Hildebrand F."/>
            <person name="Pallen M.J."/>
        </authorList>
    </citation>
    <scope>NUCLEOTIDE SEQUENCE</scope>
    <source>
        <strain evidence="1">Gambia16-930</strain>
    </source>
</reference>
<dbReference type="Proteomes" id="UP000824267">
    <property type="component" value="Unassembled WGS sequence"/>
</dbReference>
<accession>A0A9D1RFJ1</accession>
<reference evidence="1" key="2">
    <citation type="submission" date="2021-04" db="EMBL/GenBank/DDBJ databases">
        <authorList>
            <person name="Gilroy R."/>
        </authorList>
    </citation>
    <scope>NUCLEOTIDE SEQUENCE</scope>
    <source>
        <strain evidence="1">Gambia16-930</strain>
    </source>
</reference>
<gene>
    <name evidence="1" type="ORF">IAC47_00060</name>
</gene>
<dbReference type="PANTHER" id="PTHR43190">
    <property type="entry name" value="N-ACETYL-D-GLUCOSAMINE KINASE"/>
    <property type="match status" value="1"/>
</dbReference>
<name>A0A9D1RFJ1_9BACT</name>
<proteinExistence type="predicted"/>
<protein>
    <submittedName>
        <fullName evidence="1">ATPase</fullName>
    </submittedName>
</protein>
<dbReference type="InterPro" id="IPR052519">
    <property type="entry name" value="Euk-type_GlcNAc_Kinase"/>
</dbReference>
<dbReference type="Gene3D" id="1.10.720.160">
    <property type="match status" value="1"/>
</dbReference>
<evidence type="ECO:0000313" key="2">
    <source>
        <dbReference type="Proteomes" id="UP000824267"/>
    </source>
</evidence>